<comment type="caution">
    <text evidence="1">The sequence shown here is derived from an EMBL/GenBank/DDBJ whole genome shotgun (WGS) entry which is preliminary data.</text>
</comment>
<evidence type="ECO:0000313" key="1">
    <source>
        <dbReference type="EMBL" id="MUN36693.1"/>
    </source>
</evidence>
<sequence>MSEVGHPWNLNFKEISTAVAELCGTSEEIIVALSSLDALLRFHERHEAAAVAAADAFSLADHIYWIAYERDLLEAMPTLADLTWPEFQAWAAGFSPSDIGMAWEEPPEEFVRSFGWSWTRSMAEYATNEVTEWLVKQFKSTADHELLERFLVLLSEHALKADEFGETLVVAMARAGGKSALPYLSRLAANAEATAKVRAEVEYWLDHCTRS</sequence>
<accession>A0A7K1KXA7</accession>
<dbReference type="RefSeq" id="WP_156215774.1">
    <property type="nucleotide sequence ID" value="NZ_WOFH01000003.1"/>
</dbReference>
<proteinExistence type="predicted"/>
<protein>
    <submittedName>
        <fullName evidence="1">Uncharacterized protein</fullName>
    </submittedName>
</protein>
<gene>
    <name evidence="1" type="ORF">GNZ18_08800</name>
</gene>
<organism evidence="1 2">
    <name type="scientific">Actinomadura litoris</name>
    <dbReference type="NCBI Taxonomy" id="2678616"/>
    <lineage>
        <taxon>Bacteria</taxon>
        <taxon>Bacillati</taxon>
        <taxon>Actinomycetota</taxon>
        <taxon>Actinomycetes</taxon>
        <taxon>Streptosporangiales</taxon>
        <taxon>Thermomonosporaceae</taxon>
        <taxon>Actinomadura</taxon>
    </lineage>
</organism>
<dbReference type="EMBL" id="WOFH01000003">
    <property type="protein sequence ID" value="MUN36693.1"/>
    <property type="molecule type" value="Genomic_DNA"/>
</dbReference>
<dbReference type="Proteomes" id="UP000432015">
    <property type="component" value="Unassembled WGS sequence"/>
</dbReference>
<name>A0A7K1KXA7_9ACTN</name>
<keyword evidence="2" id="KW-1185">Reference proteome</keyword>
<evidence type="ECO:0000313" key="2">
    <source>
        <dbReference type="Proteomes" id="UP000432015"/>
    </source>
</evidence>
<reference evidence="1 2" key="1">
    <citation type="submission" date="2019-11" db="EMBL/GenBank/DDBJ databases">
        <authorList>
            <person name="Cao P."/>
        </authorList>
    </citation>
    <scope>NUCLEOTIDE SEQUENCE [LARGE SCALE GENOMIC DNA]</scope>
    <source>
        <strain evidence="1 2">NEAU-AAG5</strain>
    </source>
</reference>
<dbReference type="AlphaFoldDB" id="A0A7K1KXA7"/>